<evidence type="ECO:0000259" key="2">
    <source>
        <dbReference type="Pfam" id="PF03101"/>
    </source>
</evidence>
<dbReference type="AlphaFoldDB" id="A0A1C7NGN0"/>
<feature type="region of interest" description="Disordered" evidence="1">
    <location>
        <begin position="92"/>
        <end position="122"/>
    </location>
</feature>
<dbReference type="Pfam" id="PF03101">
    <property type="entry name" value="FAR1"/>
    <property type="match status" value="1"/>
</dbReference>
<name>A0A1C7NGN0_9FUNG</name>
<protein>
    <recommendedName>
        <fullName evidence="2">FAR1 domain-containing protein</fullName>
    </recommendedName>
</protein>
<dbReference type="PANTHER" id="PTHR47718">
    <property type="entry name" value="OS01G0519700 PROTEIN"/>
    <property type="match status" value="1"/>
</dbReference>
<comment type="caution">
    <text evidence="3">The sequence shown here is derived from an EMBL/GenBank/DDBJ whole genome shotgun (WGS) entry which is preliminary data.</text>
</comment>
<evidence type="ECO:0000256" key="1">
    <source>
        <dbReference type="SAM" id="MobiDB-lite"/>
    </source>
</evidence>
<proteinExistence type="predicted"/>
<keyword evidence="4" id="KW-1185">Reference proteome</keyword>
<sequence length="344" mass="38196">MKAKQDPSHDDDLLSQVNSQPLTKNITDYTQQTLLDVNSQPIIHSLSNTHLAHPILGETSIKPPNPSEDLLHAAAAVVAANPPHSLLMLPGESSPLHPADNSMEPSSTNTTTTVTTDDSSPPPIMIAPIIPMDPSNPILSEFYQRFSVGRMFDSLEDLRTEAYEYGRKHNVALTTSKSDKTKIYLICKHGGQYRRNTKRPTPGTVKPRIRKSQKTGCACMIYARHCKGSFWVIRKSIGEHNHPINSNESHYAMYRTLTPEQLLDVHRLLRDHVSVSLIVKSLKSKGASNILAKDIENIQQDLKRRNVLDLPPDHPAILPEGLLASSTIDLNTITPIDTMNNTYS</sequence>
<accession>A0A1C7NGN0</accession>
<dbReference type="InParanoid" id="A0A1C7NGN0"/>
<gene>
    <name evidence="3" type="ORF">A0J61_04245</name>
</gene>
<dbReference type="EMBL" id="LUGH01000203">
    <property type="protein sequence ID" value="OBZ87706.1"/>
    <property type="molecule type" value="Genomic_DNA"/>
</dbReference>
<organism evidence="3 4">
    <name type="scientific">Choanephora cucurbitarum</name>
    <dbReference type="NCBI Taxonomy" id="101091"/>
    <lineage>
        <taxon>Eukaryota</taxon>
        <taxon>Fungi</taxon>
        <taxon>Fungi incertae sedis</taxon>
        <taxon>Mucoromycota</taxon>
        <taxon>Mucoromycotina</taxon>
        <taxon>Mucoromycetes</taxon>
        <taxon>Mucorales</taxon>
        <taxon>Mucorineae</taxon>
        <taxon>Choanephoraceae</taxon>
        <taxon>Choanephoroideae</taxon>
        <taxon>Choanephora</taxon>
    </lineage>
</organism>
<feature type="domain" description="FAR1" evidence="2">
    <location>
        <begin position="174"/>
        <end position="245"/>
    </location>
</feature>
<dbReference type="STRING" id="101091.A0A1C7NGN0"/>
<dbReference type="PANTHER" id="PTHR47718:SF13">
    <property type="entry name" value="OS09G0290500 PROTEIN"/>
    <property type="match status" value="1"/>
</dbReference>
<evidence type="ECO:0000313" key="3">
    <source>
        <dbReference type="EMBL" id="OBZ87706.1"/>
    </source>
</evidence>
<feature type="compositionally biased region" description="Low complexity" evidence="1">
    <location>
        <begin position="105"/>
        <end position="119"/>
    </location>
</feature>
<dbReference type="InterPro" id="IPR004330">
    <property type="entry name" value="FAR1_DNA_bnd_dom"/>
</dbReference>
<evidence type="ECO:0000313" key="4">
    <source>
        <dbReference type="Proteomes" id="UP000093000"/>
    </source>
</evidence>
<dbReference type="Proteomes" id="UP000093000">
    <property type="component" value="Unassembled WGS sequence"/>
</dbReference>
<reference evidence="3 4" key="1">
    <citation type="submission" date="2016-03" db="EMBL/GenBank/DDBJ databases">
        <title>Choanephora cucurbitarum.</title>
        <authorList>
            <person name="Min B."/>
            <person name="Park H."/>
            <person name="Park J.-H."/>
            <person name="Shin H.-D."/>
            <person name="Choi I.-G."/>
        </authorList>
    </citation>
    <scope>NUCLEOTIDE SEQUENCE [LARGE SCALE GENOMIC DNA]</scope>
    <source>
        <strain evidence="3 4">KUS-F28377</strain>
    </source>
</reference>
<dbReference type="OrthoDB" id="2280694at2759"/>